<keyword evidence="2" id="KW-1185">Reference proteome</keyword>
<dbReference type="AlphaFoldDB" id="A0A9P7BUP7"/>
<evidence type="ECO:0000313" key="1">
    <source>
        <dbReference type="EMBL" id="KAG1311253.1"/>
    </source>
</evidence>
<protein>
    <submittedName>
        <fullName evidence="1">Uncharacterized protein</fullName>
    </submittedName>
</protein>
<dbReference type="EMBL" id="JAANQT010000409">
    <property type="protein sequence ID" value="KAG1311253.1"/>
    <property type="molecule type" value="Genomic_DNA"/>
</dbReference>
<sequence length="185" mass="21416">MKERVHLLQAKLLLRSVYSPDDTLVYKFLPYVRPAASRSQWYKLSKTPVWQRYSSSIDDADGLDPRLFVAVCIEYLDDNLDERRNGTNSVLLFACRPTLGIAPVLWLPMSYAERSRLVRWLLGWLPGGESKPCIFHPTEKFTRSHAIWCLHMHRRLQMPLSEPDPLSFLLNKLPTKRPKPPSTLG</sequence>
<proteinExistence type="predicted"/>
<dbReference type="Proteomes" id="UP000716291">
    <property type="component" value="Unassembled WGS sequence"/>
</dbReference>
<dbReference type="OrthoDB" id="5514950at2759"/>
<organism evidence="1 2">
    <name type="scientific">Rhizopus oryzae</name>
    <name type="common">Mucormycosis agent</name>
    <name type="synonym">Rhizopus arrhizus var. delemar</name>
    <dbReference type="NCBI Taxonomy" id="64495"/>
    <lineage>
        <taxon>Eukaryota</taxon>
        <taxon>Fungi</taxon>
        <taxon>Fungi incertae sedis</taxon>
        <taxon>Mucoromycota</taxon>
        <taxon>Mucoromycotina</taxon>
        <taxon>Mucoromycetes</taxon>
        <taxon>Mucorales</taxon>
        <taxon>Mucorineae</taxon>
        <taxon>Rhizopodaceae</taxon>
        <taxon>Rhizopus</taxon>
    </lineage>
</organism>
<comment type="caution">
    <text evidence="1">The sequence shown here is derived from an EMBL/GenBank/DDBJ whole genome shotgun (WGS) entry which is preliminary data.</text>
</comment>
<accession>A0A9P7BUP7</accession>
<reference evidence="1" key="1">
    <citation type="journal article" date="2020" name="Microb. Genom.">
        <title>Genetic diversity of clinical and environmental Mucorales isolates obtained from an investigation of mucormycosis cases among solid organ transplant recipients.</title>
        <authorList>
            <person name="Nguyen M.H."/>
            <person name="Kaul D."/>
            <person name="Muto C."/>
            <person name="Cheng S.J."/>
            <person name="Richter R.A."/>
            <person name="Bruno V.M."/>
            <person name="Liu G."/>
            <person name="Beyhan S."/>
            <person name="Sundermann A.J."/>
            <person name="Mounaud S."/>
            <person name="Pasculle A.W."/>
            <person name="Nierman W.C."/>
            <person name="Driscoll E."/>
            <person name="Cumbie R."/>
            <person name="Clancy C.J."/>
            <person name="Dupont C.L."/>
        </authorList>
    </citation>
    <scope>NUCLEOTIDE SEQUENCE</scope>
    <source>
        <strain evidence="1">GL11</strain>
    </source>
</reference>
<gene>
    <name evidence="1" type="ORF">G6F64_003947</name>
</gene>
<name>A0A9P7BUP7_RHIOR</name>
<evidence type="ECO:0000313" key="2">
    <source>
        <dbReference type="Proteomes" id="UP000716291"/>
    </source>
</evidence>